<name>A0A6N8DPG4_RHOAC</name>
<feature type="domain" description="Coenzyme Q-binding protein COQ10 START" evidence="2">
    <location>
        <begin position="14"/>
        <end position="136"/>
    </location>
</feature>
<evidence type="ECO:0000313" key="3">
    <source>
        <dbReference type="EMBL" id="MTV30684.1"/>
    </source>
</evidence>
<dbReference type="SUPFAM" id="SSF55961">
    <property type="entry name" value="Bet v1-like"/>
    <property type="match status" value="1"/>
</dbReference>
<evidence type="ECO:0000313" key="4">
    <source>
        <dbReference type="Proteomes" id="UP000439113"/>
    </source>
</evidence>
<dbReference type="InterPro" id="IPR005031">
    <property type="entry name" value="COQ10_START"/>
</dbReference>
<protein>
    <submittedName>
        <fullName evidence="3">Type II toxin-antitoxin system RatA family toxin</fullName>
    </submittedName>
</protein>
<dbReference type="PANTHER" id="PTHR12901:SF10">
    <property type="entry name" value="COENZYME Q-BINDING PROTEIN COQ10, MITOCHONDRIAL"/>
    <property type="match status" value="1"/>
</dbReference>
<dbReference type="GO" id="GO:0045333">
    <property type="term" value="P:cellular respiration"/>
    <property type="evidence" value="ECO:0007669"/>
    <property type="project" value="InterPro"/>
</dbReference>
<evidence type="ECO:0000256" key="1">
    <source>
        <dbReference type="ARBA" id="ARBA00008918"/>
    </source>
</evidence>
<dbReference type="Pfam" id="PF03364">
    <property type="entry name" value="Polyketide_cyc"/>
    <property type="match status" value="1"/>
</dbReference>
<gene>
    <name evidence="3" type="ORF">GJ654_06710</name>
</gene>
<dbReference type="GO" id="GO:0048039">
    <property type="term" value="F:ubiquinone binding"/>
    <property type="evidence" value="ECO:0007669"/>
    <property type="project" value="InterPro"/>
</dbReference>
<dbReference type="InterPro" id="IPR044996">
    <property type="entry name" value="COQ10-like"/>
</dbReference>
<evidence type="ECO:0000259" key="2">
    <source>
        <dbReference type="Pfam" id="PF03364"/>
    </source>
</evidence>
<comment type="similarity">
    <text evidence="1">Belongs to the ribosome association toxin RatA family.</text>
</comment>
<dbReference type="PANTHER" id="PTHR12901">
    <property type="entry name" value="SPERM PROTEIN HOMOLOG"/>
    <property type="match status" value="1"/>
</dbReference>
<sequence>MALRRRILRFYPRYSPEQLFALAADIESYPSFVPGCRAARILDRDGDRLRVENVFGFGPLRHIFETRAELKPPGELVIVSRDGPWRHFSMNWRFLPDRAGCRMSCEVALEFESHMLNLVASVGAVEVERQVLAAFEHRAAKLFGPAESS</sequence>
<comment type="caution">
    <text evidence="3">The sequence shown here is derived from an EMBL/GenBank/DDBJ whole genome shotgun (WGS) entry which is preliminary data.</text>
</comment>
<dbReference type="EMBL" id="WNKS01000004">
    <property type="protein sequence ID" value="MTV30684.1"/>
    <property type="molecule type" value="Genomic_DNA"/>
</dbReference>
<dbReference type="OrthoDB" id="9804759at2"/>
<dbReference type="AlphaFoldDB" id="A0A6N8DPG4"/>
<reference evidence="3 4" key="1">
    <citation type="submission" date="2019-11" db="EMBL/GenBank/DDBJ databases">
        <title>Whole-genome sequence of a Rhodoblastus acidophilus DSM 142.</title>
        <authorList>
            <person name="Kyndt J.A."/>
            <person name="Meyer T.E."/>
        </authorList>
    </citation>
    <scope>NUCLEOTIDE SEQUENCE [LARGE SCALE GENOMIC DNA]</scope>
    <source>
        <strain evidence="3 4">DSM 142</strain>
    </source>
</reference>
<proteinExistence type="inferred from homology"/>
<dbReference type="InterPro" id="IPR023393">
    <property type="entry name" value="START-like_dom_sf"/>
</dbReference>
<accession>A0A6N8DPG4</accession>
<dbReference type="CDD" id="cd07813">
    <property type="entry name" value="COQ10p_like"/>
    <property type="match status" value="1"/>
</dbReference>
<dbReference type="Proteomes" id="UP000439113">
    <property type="component" value="Unassembled WGS sequence"/>
</dbReference>
<organism evidence="3 4">
    <name type="scientific">Rhodoblastus acidophilus</name>
    <name type="common">Rhodopseudomonas acidophila</name>
    <dbReference type="NCBI Taxonomy" id="1074"/>
    <lineage>
        <taxon>Bacteria</taxon>
        <taxon>Pseudomonadati</taxon>
        <taxon>Pseudomonadota</taxon>
        <taxon>Alphaproteobacteria</taxon>
        <taxon>Hyphomicrobiales</taxon>
        <taxon>Rhodoblastaceae</taxon>
        <taxon>Rhodoblastus</taxon>
    </lineage>
</organism>
<dbReference type="Gene3D" id="3.30.530.20">
    <property type="match status" value="1"/>
</dbReference>